<comment type="caution">
    <text evidence="1">The sequence shown here is derived from an EMBL/GenBank/DDBJ whole genome shotgun (WGS) entry which is preliminary data.</text>
</comment>
<dbReference type="RefSeq" id="WP_053474812.1">
    <property type="nucleotide sequence ID" value="NZ_CP085712.1"/>
</dbReference>
<dbReference type="EMBL" id="LJIX01000006">
    <property type="protein sequence ID" value="KQL18339.1"/>
    <property type="molecule type" value="Genomic_DNA"/>
</dbReference>
<protein>
    <submittedName>
        <fullName evidence="1">Uncharacterized protein</fullName>
    </submittedName>
</protein>
<accession>A0A0Q3VG12</accession>
<keyword evidence="2" id="KW-1185">Reference proteome</keyword>
<proteinExistence type="predicted"/>
<dbReference type="Proteomes" id="UP000050996">
    <property type="component" value="Unassembled WGS sequence"/>
</dbReference>
<gene>
    <name evidence="1" type="ORF">AN957_06935</name>
</gene>
<dbReference type="AlphaFoldDB" id="A0A0Q3VG12"/>
<sequence>MKRIIIFLLSLLVLLVGGYVLISSEVLKIDEDRDIIKYDGRIYSNATDLEWFDEEKNRFQKGQKIGEIKRQKDTSILWGNFTANKLVKGTALYGTHTGKGGIIIVEKDNGELLYYLEQIKE</sequence>
<evidence type="ECO:0000313" key="1">
    <source>
        <dbReference type="EMBL" id="KQL18339.1"/>
    </source>
</evidence>
<evidence type="ECO:0000313" key="2">
    <source>
        <dbReference type="Proteomes" id="UP000050996"/>
    </source>
</evidence>
<organism evidence="1 2">
    <name type="scientific">Cytobacillus solani</name>
    <dbReference type="NCBI Taxonomy" id="1637975"/>
    <lineage>
        <taxon>Bacteria</taxon>
        <taxon>Bacillati</taxon>
        <taxon>Bacillota</taxon>
        <taxon>Bacilli</taxon>
        <taxon>Bacillales</taxon>
        <taxon>Bacillaceae</taxon>
        <taxon>Cytobacillus</taxon>
    </lineage>
</organism>
<dbReference type="PATRIC" id="fig|1637975.4.peg.1097"/>
<name>A0A0Q3VG12_9BACI</name>
<reference evidence="1 2" key="1">
    <citation type="submission" date="2015-09" db="EMBL/GenBank/DDBJ databases">
        <title>Genome sequencing project for genomic taxonomy and phylogenomics of Bacillus-like bacteria.</title>
        <authorList>
            <person name="Liu B."/>
            <person name="Wang J."/>
            <person name="Zhu Y."/>
            <person name="Liu G."/>
            <person name="Chen Q."/>
            <person name="Chen Z."/>
            <person name="Lan J."/>
            <person name="Che J."/>
            <person name="Ge C."/>
            <person name="Shi H."/>
            <person name="Pan Z."/>
            <person name="Liu X."/>
        </authorList>
    </citation>
    <scope>NUCLEOTIDE SEQUENCE [LARGE SCALE GENOMIC DNA]</scope>
    <source>
        <strain evidence="1 2">FJAT-18043</strain>
    </source>
</reference>